<dbReference type="SMART" id="SM00385">
    <property type="entry name" value="CYCLIN"/>
    <property type="match status" value="2"/>
</dbReference>
<evidence type="ECO:0000313" key="8">
    <source>
        <dbReference type="EMBL" id="KAG8071384.1"/>
    </source>
</evidence>
<evidence type="ECO:0000259" key="7">
    <source>
        <dbReference type="SMART" id="SM01332"/>
    </source>
</evidence>
<evidence type="ECO:0000256" key="3">
    <source>
        <dbReference type="ARBA" id="ARBA00023306"/>
    </source>
</evidence>
<dbReference type="InterPro" id="IPR039361">
    <property type="entry name" value="Cyclin"/>
</dbReference>
<dbReference type="InterPro" id="IPR048258">
    <property type="entry name" value="Cyclins_cyclin-box"/>
</dbReference>
<dbReference type="InterPro" id="IPR004367">
    <property type="entry name" value="Cyclin_C-dom"/>
</dbReference>
<keyword evidence="3" id="KW-0131">Cell cycle</keyword>
<feature type="domain" description="Cyclin C-terminal" evidence="7">
    <location>
        <begin position="379"/>
        <end position="504"/>
    </location>
</feature>
<protein>
    <recommendedName>
        <fullName evidence="10">Cyclin N-terminal domain-containing protein</fullName>
    </recommendedName>
</protein>
<dbReference type="AlphaFoldDB" id="A0A8J5SR75"/>
<keyword evidence="9" id="KW-1185">Reference proteome</keyword>
<evidence type="ECO:0000256" key="2">
    <source>
        <dbReference type="ARBA" id="ARBA00023127"/>
    </source>
</evidence>
<name>A0A8J5SR75_ZIZPA</name>
<dbReference type="OrthoDB" id="645822at2759"/>
<feature type="region of interest" description="Disordered" evidence="5">
    <location>
        <begin position="212"/>
        <end position="237"/>
    </location>
</feature>
<gene>
    <name evidence="8" type="ORF">GUJ93_ZPchr0006g45146</name>
</gene>
<organism evidence="8 9">
    <name type="scientific">Zizania palustris</name>
    <name type="common">Northern wild rice</name>
    <dbReference type="NCBI Taxonomy" id="103762"/>
    <lineage>
        <taxon>Eukaryota</taxon>
        <taxon>Viridiplantae</taxon>
        <taxon>Streptophyta</taxon>
        <taxon>Embryophyta</taxon>
        <taxon>Tracheophyta</taxon>
        <taxon>Spermatophyta</taxon>
        <taxon>Magnoliopsida</taxon>
        <taxon>Liliopsida</taxon>
        <taxon>Poales</taxon>
        <taxon>Poaceae</taxon>
        <taxon>BOP clade</taxon>
        <taxon>Oryzoideae</taxon>
        <taxon>Oryzeae</taxon>
        <taxon>Zizaniinae</taxon>
        <taxon>Zizania</taxon>
    </lineage>
</organism>
<evidence type="ECO:0000256" key="5">
    <source>
        <dbReference type="SAM" id="MobiDB-lite"/>
    </source>
</evidence>
<proteinExistence type="inferred from homology"/>
<reference evidence="8" key="1">
    <citation type="journal article" date="2021" name="bioRxiv">
        <title>Whole Genome Assembly and Annotation of Northern Wild Rice, Zizania palustris L., Supports a Whole Genome Duplication in the Zizania Genus.</title>
        <authorList>
            <person name="Haas M."/>
            <person name="Kono T."/>
            <person name="Macchietto M."/>
            <person name="Millas R."/>
            <person name="McGilp L."/>
            <person name="Shao M."/>
            <person name="Duquette J."/>
            <person name="Hirsch C.N."/>
            <person name="Kimball J."/>
        </authorList>
    </citation>
    <scope>NUCLEOTIDE SEQUENCE</scope>
    <source>
        <tissue evidence="8">Fresh leaf tissue</tissue>
    </source>
</reference>
<dbReference type="InterPro" id="IPR006671">
    <property type="entry name" value="Cyclin_N"/>
</dbReference>
<evidence type="ECO:0000256" key="1">
    <source>
        <dbReference type="ARBA" id="ARBA00022618"/>
    </source>
</evidence>
<dbReference type="Proteomes" id="UP000729402">
    <property type="component" value="Unassembled WGS sequence"/>
</dbReference>
<evidence type="ECO:0000259" key="6">
    <source>
        <dbReference type="SMART" id="SM00385"/>
    </source>
</evidence>
<accession>A0A8J5SR75</accession>
<dbReference type="PROSITE" id="PS00292">
    <property type="entry name" value="CYCLINS"/>
    <property type="match status" value="1"/>
</dbReference>
<evidence type="ECO:0008006" key="10">
    <source>
        <dbReference type="Google" id="ProtNLM"/>
    </source>
</evidence>
<evidence type="ECO:0000256" key="4">
    <source>
        <dbReference type="RuleBase" id="RU000383"/>
    </source>
</evidence>
<dbReference type="Pfam" id="PF00134">
    <property type="entry name" value="Cyclin_N"/>
    <property type="match status" value="1"/>
</dbReference>
<feature type="region of interest" description="Disordered" evidence="5">
    <location>
        <begin position="540"/>
        <end position="631"/>
    </location>
</feature>
<keyword evidence="2 4" id="KW-0195">Cyclin</keyword>
<feature type="domain" description="Cyclin-like" evidence="6">
    <location>
        <begin position="386"/>
        <end position="471"/>
    </location>
</feature>
<dbReference type="GO" id="GO:0051301">
    <property type="term" value="P:cell division"/>
    <property type="evidence" value="ECO:0007669"/>
    <property type="project" value="UniProtKB-KW"/>
</dbReference>
<dbReference type="PANTHER" id="PTHR10177">
    <property type="entry name" value="CYCLINS"/>
    <property type="match status" value="1"/>
</dbReference>
<dbReference type="Pfam" id="PF02984">
    <property type="entry name" value="Cyclin_C"/>
    <property type="match status" value="1"/>
</dbReference>
<feature type="compositionally biased region" description="Low complexity" evidence="5">
    <location>
        <begin position="585"/>
        <end position="616"/>
    </location>
</feature>
<sequence>MSPPSMDEIMDTYTDHLLADTTTQPLGPFSFGAGAQPTPTDDLDDYLRSIGALPPRPAAVAPAPGPGRGAPQMGRLGFDAYGYLRAVGALPPRPAAVAPAPGPGHGAPQMGRMGFDAYGYLRAVGALPLPTATAGSNATSHGGVVPGLPAVYDDSLMLNASYMQMAVQVPSDLLPPPPGFSPLVAPARAEPGPGAISGALYAQIHAPPRLPAQRPAATVPVSDGSAASRPPLCAPYDNDIDENLRKMEKEPGERPSPDYLTTVHLDQINPSTRADLVAWMARFTRDYGLADGTLHRAVSYIDRFLSVKVLDSYTDNHNLLHLLGATAVFLAAKYESQSTVLKLNPTEIARYGGFTEGKEAIIRTEFVMIEALGYRLGGPTTKTFVDHFTRYSQGQNDLQVQRMAHRIADKSLRNYGCLVYPPSVVAAASIFKAMCVLNTPGQKPWSSELEQLTGNGDAAAKKRPWYKRALGGLITRIPRARPATGVAAPSAGRTAERRSRWWASVKAKSVALAREACVCAPLCSYDGVVGVHIDAVAPRRWSGPTGVSSAGRGLSPVSARKVAPSPGRAPGVATAVEGARRRRASAAVGGALSPVSARSAAASPSRAPAVTPVVKGARTRRRSASSAAGSLSPVSARRALAPALSRAPAVEGPNKRVFFMGSSLSDDERMRRLVLGEEGARRRGVTIEMTKRRGRRKWRAPGESRLRRMSSANATDAEDEAGKTNSSLGRAVMSA</sequence>
<reference evidence="8" key="2">
    <citation type="submission" date="2021-02" db="EMBL/GenBank/DDBJ databases">
        <authorList>
            <person name="Kimball J.A."/>
            <person name="Haas M.W."/>
            <person name="Macchietto M."/>
            <person name="Kono T."/>
            <person name="Duquette J."/>
            <person name="Shao M."/>
        </authorList>
    </citation>
    <scope>NUCLEOTIDE SEQUENCE</scope>
    <source>
        <tissue evidence="8">Fresh leaf tissue</tissue>
    </source>
</reference>
<feature type="domain" description="Cyclin-like" evidence="6">
    <location>
        <begin position="278"/>
        <end position="370"/>
    </location>
</feature>
<comment type="caution">
    <text evidence="8">The sequence shown here is derived from an EMBL/GenBank/DDBJ whole genome shotgun (WGS) entry which is preliminary data.</text>
</comment>
<comment type="similarity">
    <text evidence="4">Belongs to the cyclin family.</text>
</comment>
<keyword evidence="1" id="KW-0132">Cell division</keyword>
<evidence type="ECO:0000313" key="9">
    <source>
        <dbReference type="Proteomes" id="UP000729402"/>
    </source>
</evidence>
<dbReference type="InterPro" id="IPR013763">
    <property type="entry name" value="Cyclin-like_dom"/>
</dbReference>
<dbReference type="SMART" id="SM01332">
    <property type="entry name" value="Cyclin_C"/>
    <property type="match status" value="1"/>
</dbReference>
<dbReference type="EMBL" id="JAAALK010000283">
    <property type="protein sequence ID" value="KAG8071384.1"/>
    <property type="molecule type" value="Genomic_DNA"/>
</dbReference>
<feature type="region of interest" description="Disordered" evidence="5">
    <location>
        <begin position="690"/>
        <end position="735"/>
    </location>
</feature>